<dbReference type="GO" id="GO:0061574">
    <property type="term" value="C:ASAP complex"/>
    <property type="evidence" value="ECO:0007669"/>
    <property type="project" value="TreeGrafter"/>
</dbReference>
<dbReference type="Proteomes" id="UP000582659">
    <property type="component" value="Unassembled WGS sequence"/>
</dbReference>
<evidence type="ECO:0000313" key="3">
    <source>
        <dbReference type="EMBL" id="CAD5208646.1"/>
    </source>
</evidence>
<sequence length="589" mass="67223">MADDPLINGIPLSSLKVVDLRKELEVRGLGKGGVKKDLVERLRNYISQHPDEAEEEAPPPPDSPNKSSPMNSIVAKYREKQQAALDAATREAQLIRERSTDLSPSKGSGSESRSESKSPEKETKPVSDEVAEPAEVEVKIPEPVEEPKQVVEEEKQPEEAPEPEPEPVVEKEKEPEVEKVEEASVEAQEPSPVPEIELESSQDSQEETAEVKGSLEKEQAEEVKGSSKEESQKEEDKRSESGSRSRSPSPEAVREERSSPEKRATPAEAGDGDYLELDYEEEAKAEATEKDVTEKERSESEVQSPKDGDLDNERPKEKKPYVEDRFDFLKKISASEPETKETTEYGLVRANPPSPARHDVDLFIHVHRLRRPFTNKGLIALLKKFGEFDENEDFWIDAIKSNCIVKYSSIEEAKKARQELHNVIWPTGNPDCLLVDFCTEDRFIEKKVGKVEKKKEVKPEESIRVEVETAPIEHHEPPTTSEEKNGADEDRERKRTPTRQKSEKGLDELFKKTNAKPFIYYLPLSTEEAERKWADRKALEEKRRHRETPPIRSRPTPSRRRSPPPRRRRSISRSPDRKRDRRASPPRRR</sequence>
<feature type="compositionally biased region" description="Basic residues" evidence="1">
    <location>
        <begin position="579"/>
        <end position="589"/>
    </location>
</feature>
<keyword evidence="5" id="KW-1185">Reference proteome</keyword>
<evidence type="ECO:0000259" key="2">
    <source>
        <dbReference type="PROSITE" id="PS50800"/>
    </source>
</evidence>
<evidence type="ECO:0000313" key="4">
    <source>
        <dbReference type="Proteomes" id="UP000095284"/>
    </source>
</evidence>
<dbReference type="InterPro" id="IPR052793">
    <property type="entry name" value="EJC-associated_protein"/>
</dbReference>
<dbReference type="Proteomes" id="UP000659654">
    <property type="component" value="Unassembled WGS sequence"/>
</dbReference>
<dbReference type="InterPro" id="IPR035979">
    <property type="entry name" value="RBD_domain_sf"/>
</dbReference>
<feature type="compositionally biased region" description="Basic and acidic residues" evidence="1">
    <location>
        <begin position="209"/>
        <end position="243"/>
    </location>
</feature>
<dbReference type="InterPro" id="IPR003034">
    <property type="entry name" value="SAP_dom"/>
</dbReference>
<dbReference type="Pfam" id="PF02037">
    <property type="entry name" value="SAP"/>
    <property type="match status" value="1"/>
</dbReference>
<evidence type="ECO:0000313" key="5">
    <source>
        <dbReference type="Proteomes" id="UP000659654"/>
    </source>
</evidence>
<dbReference type="InterPro" id="IPR012677">
    <property type="entry name" value="Nucleotide-bd_a/b_plait_sf"/>
</dbReference>
<reference evidence="3" key="2">
    <citation type="submission" date="2020-09" db="EMBL/GenBank/DDBJ databases">
        <authorList>
            <person name="Kikuchi T."/>
        </authorList>
    </citation>
    <scope>NUCLEOTIDE SEQUENCE</scope>
    <source>
        <strain evidence="3">Ka4C1</strain>
    </source>
</reference>
<dbReference type="SUPFAM" id="SSF68906">
    <property type="entry name" value="SAP domain"/>
    <property type="match status" value="1"/>
</dbReference>
<dbReference type="WBParaSite" id="BXY_0846700.1">
    <property type="protein sequence ID" value="BXY_0846700.1"/>
    <property type="gene ID" value="BXY_0846700"/>
</dbReference>
<dbReference type="CDD" id="cd12432">
    <property type="entry name" value="RRM_ACINU"/>
    <property type="match status" value="1"/>
</dbReference>
<dbReference type="Pfam" id="PF16294">
    <property type="entry name" value="RSB_motif"/>
    <property type="match status" value="1"/>
</dbReference>
<feature type="region of interest" description="Disordered" evidence="1">
    <location>
        <begin position="538"/>
        <end position="589"/>
    </location>
</feature>
<gene>
    <name evidence="3" type="ORF">BXYJ_LOCUS882</name>
</gene>
<feature type="compositionally biased region" description="Basic and acidic residues" evidence="1">
    <location>
        <begin position="136"/>
        <end position="158"/>
    </location>
</feature>
<dbReference type="SUPFAM" id="SSF54928">
    <property type="entry name" value="RNA-binding domain, RBD"/>
    <property type="match status" value="1"/>
</dbReference>
<dbReference type="InterPro" id="IPR032552">
    <property type="entry name" value="RSB_motif"/>
</dbReference>
<dbReference type="OrthoDB" id="5348404at2759"/>
<dbReference type="InterPro" id="IPR036361">
    <property type="entry name" value="SAP_dom_sf"/>
</dbReference>
<feature type="domain" description="SAP" evidence="2">
    <location>
        <begin position="12"/>
        <end position="46"/>
    </location>
</feature>
<feature type="compositionally biased region" description="Basic and acidic residues" evidence="1">
    <location>
        <begin position="29"/>
        <end position="43"/>
    </location>
</feature>
<feature type="compositionally biased region" description="Acidic residues" evidence="1">
    <location>
        <begin position="196"/>
        <end position="208"/>
    </location>
</feature>
<accession>A0A1I7S631</accession>
<feature type="compositionally biased region" description="Basic residues" evidence="1">
    <location>
        <begin position="557"/>
        <end position="571"/>
    </location>
</feature>
<feature type="compositionally biased region" description="Acidic residues" evidence="1">
    <location>
        <begin position="270"/>
        <end position="281"/>
    </location>
</feature>
<dbReference type="Gene3D" id="1.10.720.30">
    <property type="entry name" value="SAP domain"/>
    <property type="match status" value="1"/>
</dbReference>
<dbReference type="GO" id="GO:0071011">
    <property type="term" value="C:precatalytic spliceosome"/>
    <property type="evidence" value="ECO:0007669"/>
    <property type="project" value="TreeGrafter"/>
</dbReference>
<dbReference type="AlphaFoldDB" id="A0A1I7S631"/>
<dbReference type="InterPro" id="IPR034257">
    <property type="entry name" value="Acinus_RRM"/>
</dbReference>
<dbReference type="SMART" id="SM00513">
    <property type="entry name" value="SAP"/>
    <property type="match status" value="1"/>
</dbReference>
<dbReference type="PANTHER" id="PTHR46589">
    <property type="entry name" value="APOPTOTIC CHROMATIN CONDENSATION INDUCER IN THE NUCLEUS"/>
    <property type="match status" value="1"/>
</dbReference>
<evidence type="ECO:0000256" key="1">
    <source>
        <dbReference type="SAM" id="MobiDB-lite"/>
    </source>
</evidence>
<dbReference type="Gene3D" id="3.30.70.330">
    <property type="match status" value="1"/>
</dbReference>
<feature type="compositionally biased region" description="Basic and acidic residues" evidence="1">
    <location>
        <begin position="252"/>
        <end position="265"/>
    </location>
</feature>
<feature type="compositionally biased region" description="Basic and acidic residues" evidence="1">
    <location>
        <begin position="282"/>
        <end position="319"/>
    </location>
</feature>
<name>A0A1I7S631_BURXY</name>
<dbReference type="eggNOG" id="KOG2416">
    <property type="taxonomic scope" value="Eukaryota"/>
</dbReference>
<feature type="compositionally biased region" description="Basic and acidic residues" evidence="1">
    <location>
        <begin position="112"/>
        <end position="127"/>
    </location>
</feature>
<dbReference type="GO" id="GO:0003723">
    <property type="term" value="F:RNA binding"/>
    <property type="evidence" value="ECO:0007669"/>
    <property type="project" value="TreeGrafter"/>
</dbReference>
<feature type="compositionally biased region" description="Basic and acidic residues" evidence="1">
    <location>
        <begin position="168"/>
        <end position="182"/>
    </location>
</feature>
<organism evidence="4 6">
    <name type="scientific">Bursaphelenchus xylophilus</name>
    <name type="common">Pinewood nematode worm</name>
    <name type="synonym">Aphelenchoides xylophilus</name>
    <dbReference type="NCBI Taxonomy" id="6326"/>
    <lineage>
        <taxon>Eukaryota</taxon>
        <taxon>Metazoa</taxon>
        <taxon>Ecdysozoa</taxon>
        <taxon>Nematoda</taxon>
        <taxon>Chromadorea</taxon>
        <taxon>Rhabditida</taxon>
        <taxon>Tylenchina</taxon>
        <taxon>Tylenchomorpha</taxon>
        <taxon>Aphelenchoidea</taxon>
        <taxon>Aphelenchoididae</taxon>
        <taxon>Bursaphelenchus</taxon>
    </lineage>
</organism>
<dbReference type="EMBL" id="CAJFCV020000001">
    <property type="protein sequence ID" value="CAG9082328.1"/>
    <property type="molecule type" value="Genomic_DNA"/>
</dbReference>
<evidence type="ECO:0000313" key="6">
    <source>
        <dbReference type="WBParaSite" id="BXY_0846700.1"/>
    </source>
</evidence>
<feature type="region of interest" description="Disordered" evidence="1">
    <location>
        <begin position="458"/>
        <end position="510"/>
    </location>
</feature>
<feature type="region of interest" description="Disordered" evidence="1">
    <location>
        <begin position="29"/>
        <end position="319"/>
    </location>
</feature>
<dbReference type="PANTHER" id="PTHR46589:SF1">
    <property type="entry name" value="APOPTOTIC CHROMATIN CONDENSATION INDUCER IN THE NUCLEUS"/>
    <property type="match status" value="1"/>
</dbReference>
<dbReference type="PROSITE" id="PS50800">
    <property type="entry name" value="SAP"/>
    <property type="match status" value="1"/>
</dbReference>
<proteinExistence type="predicted"/>
<dbReference type="GO" id="GO:0008380">
    <property type="term" value="P:RNA splicing"/>
    <property type="evidence" value="ECO:0007669"/>
    <property type="project" value="TreeGrafter"/>
</dbReference>
<dbReference type="SMR" id="A0A1I7S631"/>
<reference evidence="6" key="1">
    <citation type="submission" date="2016-11" db="UniProtKB">
        <authorList>
            <consortium name="WormBaseParasite"/>
        </authorList>
    </citation>
    <scope>IDENTIFICATION</scope>
</reference>
<dbReference type="Proteomes" id="UP000095284">
    <property type="component" value="Unplaced"/>
</dbReference>
<dbReference type="EMBL" id="CAJFDI010000001">
    <property type="protein sequence ID" value="CAD5208646.1"/>
    <property type="molecule type" value="Genomic_DNA"/>
</dbReference>
<protein>
    <submittedName>
        <fullName evidence="3">(pine wood nematode) hypothetical protein</fullName>
    </submittedName>
    <submittedName>
        <fullName evidence="6">SAP domain-containing protein</fullName>
    </submittedName>
</protein>